<reference evidence="1 2" key="1">
    <citation type="journal article" date="2018" name="Front. Plant Sci.">
        <title>Red Clover (Trifolium pratense) and Zigzag Clover (T. medium) - A Picture of Genomic Similarities and Differences.</title>
        <authorList>
            <person name="Dluhosova J."/>
            <person name="Istvanek J."/>
            <person name="Nedelnik J."/>
            <person name="Repkova J."/>
        </authorList>
    </citation>
    <scope>NUCLEOTIDE SEQUENCE [LARGE SCALE GENOMIC DNA]</scope>
    <source>
        <strain evidence="2">cv. 10/8</strain>
        <tissue evidence="1">Leaf</tissue>
    </source>
</reference>
<feature type="non-terminal residue" evidence="1">
    <location>
        <position position="1"/>
    </location>
</feature>
<dbReference type="EMBL" id="LXQA010983530">
    <property type="protein sequence ID" value="MCI79884.1"/>
    <property type="molecule type" value="Genomic_DNA"/>
</dbReference>
<dbReference type="AlphaFoldDB" id="A0A392UV24"/>
<sequence length="41" mass="4557">GRPKLAGCGEYAYWDLILQAPEVTTRLSFTMALGDHGEILY</sequence>
<accession>A0A392UV24</accession>
<evidence type="ECO:0000313" key="2">
    <source>
        <dbReference type="Proteomes" id="UP000265520"/>
    </source>
</evidence>
<name>A0A392UV24_9FABA</name>
<proteinExistence type="predicted"/>
<comment type="caution">
    <text evidence="1">The sequence shown here is derived from an EMBL/GenBank/DDBJ whole genome shotgun (WGS) entry which is preliminary data.</text>
</comment>
<evidence type="ECO:0000313" key="1">
    <source>
        <dbReference type="EMBL" id="MCI79884.1"/>
    </source>
</evidence>
<organism evidence="1 2">
    <name type="scientific">Trifolium medium</name>
    <dbReference type="NCBI Taxonomy" id="97028"/>
    <lineage>
        <taxon>Eukaryota</taxon>
        <taxon>Viridiplantae</taxon>
        <taxon>Streptophyta</taxon>
        <taxon>Embryophyta</taxon>
        <taxon>Tracheophyta</taxon>
        <taxon>Spermatophyta</taxon>
        <taxon>Magnoliopsida</taxon>
        <taxon>eudicotyledons</taxon>
        <taxon>Gunneridae</taxon>
        <taxon>Pentapetalae</taxon>
        <taxon>rosids</taxon>
        <taxon>fabids</taxon>
        <taxon>Fabales</taxon>
        <taxon>Fabaceae</taxon>
        <taxon>Papilionoideae</taxon>
        <taxon>50 kb inversion clade</taxon>
        <taxon>NPAAA clade</taxon>
        <taxon>Hologalegina</taxon>
        <taxon>IRL clade</taxon>
        <taxon>Trifolieae</taxon>
        <taxon>Trifolium</taxon>
    </lineage>
</organism>
<keyword evidence="2" id="KW-1185">Reference proteome</keyword>
<dbReference type="Proteomes" id="UP000265520">
    <property type="component" value="Unassembled WGS sequence"/>
</dbReference>
<protein>
    <submittedName>
        <fullName evidence="1">Uncharacterized protein</fullName>
    </submittedName>
</protein>